<name>A0A067TDK4_GALM3</name>
<dbReference type="InterPro" id="IPR046700">
    <property type="entry name" value="DUF6570"/>
</dbReference>
<reference evidence="3" key="1">
    <citation type="journal article" date="2014" name="Proc. Natl. Acad. Sci. U.S.A.">
        <title>Extensive sampling of basidiomycete genomes demonstrates inadequacy of the white-rot/brown-rot paradigm for wood decay fungi.</title>
        <authorList>
            <person name="Riley R."/>
            <person name="Salamov A.A."/>
            <person name="Brown D.W."/>
            <person name="Nagy L.G."/>
            <person name="Floudas D."/>
            <person name="Held B.W."/>
            <person name="Levasseur A."/>
            <person name="Lombard V."/>
            <person name="Morin E."/>
            <person name="Otillar R."/>
            <person name="Lindquist E.A."/>
            <person name="Sun H."/>
            <person name="LaButti K.M."/>
            <person name="Schmutz J."/>
            <person name="Jabbour D."/>
            <person name="Luo H."/>
            <person name="Baker S.E."/>
            <person name="Pisabarro A.G."/>
            <person name="Walton J.D."/>
            <person name="Blanchette R.A."/>
            <person name="Henrissat B."/>
            <person name="Martin F."/>
            <person name="Cullen D."/>
            <person name="Hibbett D.S."/>
            <person name="Grigoriev I.V."/>
        </authorList>
    </citation>
    <scope>NUCLEOTIDE SEQUENCE [LARGE SCALE GENOMIC DNA]</scope>
    <source>
        <strain evidence="3">CBS 339.88</strain>
    </source>
</reference>
<gene>
    <name evidence="2" type="ORF">GALMADRAFT_225194</name>
</gene>
<accession>A0A067TDK4</accession>
<protein>
    <recommendedName>
        <fullName evidence="1">DUF6570 domain-containing protein</fullName>
    </recommendedName>
</protein>
<organism evidence="2 3">
    <name type="scientific">Galerina marginata (strain CBS 339.88)</name>
    <dbReference type="NCBI Taxonomy" id="685588"/>
    <lineage>
        <taxon>Eukaryota</taxon>
        <taxon>Fungi</taxon>
        <taxon>Dikarya</taxon>
        <taxon>Basidiomycota</taxon>
        <taxon>Agaricomycotina</taxon>
        <taxon>Agaricomycetes</taxon>
        <taxon>Agaricomycetidae</taxon>
        <taxon>Agaricales</taxon>
        <taxon>Agaricineae</taxon>
        <taxon>Strophariaceae</taxon>
        <taxon>Galerina</taxon>
    </lineage>
</organism>
<dbReference type="HOGENOM" id="CLU_090397_0_0_1"/>
<dbReference type="OrthoDB" id="3235800at2759"/>
<evidence type="ECO:0000313" key="2">
    <source>
        <dbReference type="EMBL" id="KDR77058.1"/>
    </source>
</evidence>
<feature type="domain" description="DUF6570" evidence="1">
    <location>
        <begin position="1"/>
        <end position="112"/>
    </location>
</feature>
<keyword evidence="3" id="KW-1185">Reference proteome</keyword>
<dbReference type="EMBL" id="KL142377">
    <property type="protein sequence ID" value="KDR77058.1"/>
    <property type="molecule type" value="Genomic_DNA"/>
</dbReference>
<dbReference type="STRING" id="685588.A0A067TDK4"/>
<proteinExistence type="predicted"/>
<dbReference type="AlphaFoldDB" id="A0A067TDK4"/>
<dbReference type="Pfam" id="PF20209">
    <property type="entry name" value="DUF6570"/>
    <property type="match status" value="1"/>
</dbReference>
<sequence length="252" mass="28756">MIARCRAKCWIVQLKEENPSFVAPDSQRGFRGHIIIYPQHPSEIAKLLPPNLTDIITPVCVLFVGSTPPSAEWLREKAKPLCVRREKVRGALTWLKEHNPLYQDISINHRLLDELEDSQILPFHIEHVVPSDATEVLTSRYDDPDQDPMISRDLNSGLGDLPFQNVVITDATGLSPAHELRAAALRHVRQGGGYIQIPHDPTPVNEFFNPHLFPMIYPTLFPYGIGGFEDRRRRVPLTMKRHSQKGYLEETY</sequence>
<evidence type="ECO:0000259" key="1">
    <source>
        <dbReference type="Pfam" id="PF20209"/>
    </source>
</evidence>
<dbReference type="Proteomes" id="UP000027222">
    <property type="component" value="Unassembled WGS sequence"/>
</dbReference>
<evidence type="ECO:0000313" key="3">
    <source>
        <dbReference type="Proteomes" id="UP000027222"/>
    </source>
</evidence>